<dbReference type="EMBL" id="WIXP02000013">
    <property type="protein sequence ID" value="KAF6200486.1"/>
    <property type="molecule type" value="Genomic_DNA"/>
</dbReference>
<evidence type="ECO:0000313" key="2">
    <source>
        <dbReference type="EMBL" id="KAF6200486.1"/>
    </source>
</evidence>
<reference evidence="2" key="1">
    <citation type="journal article" date="2021" name="Mol. Ecol. Resour.">
        <title>Apolygus lucorum genome provides insights into omnivorousness and mesophyll feeding.</title>
        <authorList>
            <person name="Liu Y."/>
            <person name="Liu H."/>
            <person name="Wang H."/>
            <person name="Huang T."/>
            <person name="Liu B."/>
            <person name="Yang B."/>
            <person name="Yin L."/>
            <person name="Li B."/>
            <person name="Zhang Y."/>
            <person name="Zhang S."/>
            <person name="Jiang F."/>
            <person name="Zhang X."/>
            <person name="Ren Y."/>
            <person name="Wang B."/>
            <person name="Wang S."/>
            <person name="Lu Y."/>
            <person name="Wu K."/>
            <person name="Fan W."/>
            <person name="Wang G."/>
        </authorList>
    </citation>
    <scope>NUCLEOTIDE SEQUENCE</scope>
    <source>
        <strain evidence="2">12Hb</strain>
    </source>
</reference>
<dbReference type="OrthoDB" id="10575965at2759"/>
<gene>
    <name evidence="2" type="ORF">GE061_004929</name>
</gene>
<dbReference type="Proteomes" id="UP000466442">
    <property type="component" value="Unassembled WGS sequence"/>
</dbReference>
<sequence>MSMMNHRENRSEREYKLIVIWKLLDDHISVREHKIVVKNMLKPQMRDLMAAIKEVYPYLEREQYSVYCRYGGSELFPIFDHMTMVTAFALMEAHESPLLYLIRKDIGEWINKHPQLMKNPEDIKLLFEAKHPERWTTEYGRGRAEHMPDEGLEGARVASAKKKSRVSPQGGGRKSNAAKAAWEKDVDPIPVQDGTYEAFGQRLTANILWLLPKGVAKFPEPLKIRKVRYTTQDTHGTQLNPIGGAIVRLKAAMSKPKVFLQPQPENKLMVSCRFDLSNVRIAYRFRVKILGKNQTRVYKWQFGQRSHFTLDALLDFDQPCLMHMRQGSSFDLELVEGNGGDLREFLQKYMMPILEMRLKQIVGPVKSVIDLPQNFPRVYRERNISLTASSVRIRVVSVVRTLSDSKSNEANRKAEGAFRFWGRNAFGLVESEDDASLTFIGLPSERPWATTGTRRRSPDHRPTASPPQPVQEREDSLLGRSFVCSPGRNCRRAK</sequence>
<evidence type="ECO:0000313" key="3">
    <source>
        <dbReference type="Proteomes" id="UP000466442"/>
    </source>
</evidence>
<accession>A0A8S9WXF6</accession>
<comment type="caution">
    <text evidence="2">The sequence shown here is derived from an EMBL/GenBank/DDBJ whole genome shotgun (WGS) entry which is preliminary data.</text>
</comment>
<protein>
    <submittedName>
        <fullName evidence="2">Uncharacterized protein</fullName>
    </submittedName>
</protein>
<feature type="region of interest" description="Disordered" evidence="1">
    <location>
        <begin position="448"/>
        <end position="480"/>
    </location>
</feature>
<dbReference type="AlphaFoldDB" id="A0A8S9WXF6"/>
<evidence type="ECO:0000256" key="1">
    <source>
        <dbReference type="SAM" id="MobiDB-lite"/>
    </source>
</evidence>
<organism evidence="2 3">
    <name type="scientific">Apolygus lucorum</name>
    <name type="common">Small green plant bug</name>
    <name type="synonym">Lygocoris lucorum</name>
    <dbReference type="NCBI Taxonomy" id="248454"/>
    <lineage>
        <taxon>Eukaryota</taxon>
        <taxon>Metazoa</taxon>
        <taxon>Ecdysozoa</taxon>
        <taxon>Arthropoda</taxon>
        <taxon>Hexapoda</taxon>
        <taxon>Insecta</taxon>
        <taxon>Pterygota</taxon>
        <taxon>Neoptera</taxon>
        <taxon>Paraneoptera</taxon>
        <taxon>Hemiptera</taxon>
        <taxon>Heteroptera</taxon>
        <taxon>Panheteroptera</taxon>
        <taxon>Cimicomorpha</taxon>
        <taxon>Miridae</taxon>
        <taxon>Mirini</taxon>
        <taxon>Apolygus</taxon>
    </lineage>
</organism>
<feature type="region of interest" description="Disordered" evidence="1">
    <location>
        <begin position="155"/>
        <end position="181"/>
    </location>
</feature>
<keyword evidence="3" id="KW-1185">Reference proteome</keyword>
<name>A0A8S9WXF6_APOLU</name>
<proteinExistence type="predicted"/>